<gene>
    <name evidence="2" type="ORF">AWB80_03440</name>
</gene>
<feature type="transmembrane region" description="Helical" evidence="1">
    <location>
        <begin position="183"/>
        <end position="203"/>
    </location>
</feature>
<feature type="transmembrane region" description="Helical" evidence="1">
    <location>
        <begin position="85"/>
        <end position="105"/>
    </location>
</feature>
<dbReference type="EMBL" id="FCOE02000010">
    <property type="protein sequence ID" value="SAK68549.1"/>
    <property type="molecule type" value="Genomic_DNA"/>
</dbReference>
<proteinExistence type="predicted"/>
<organism evidence="2 3">
    <name type="scientific">Caballeronia pedi</name>
    <dbReference type="NCBI Taxonomy" id="1777141"/>
    <lineage>
        <taxon>Bacteria</taxon>
        <taxon>Pseudomonadati</taxon>
        <taxon>Pseudomonadota</taxon>
        <taxon>Betaproteobacteria</taxon>
        <taxon>Burkholderiales</taxon>
        <taxon>Burkholderiaceae</taxon>
        <taxon>Caballeronia</taxon>
    </lineage>
</organism>
<evidence type="ECO:0000256" key="1">
    <source>
        <dbReference type="SAM" id="Phobius"/>
    </source>
</evidence>
<evidence type="ECO:0008006" key="4">
    <source>
        <dbReference type="Google" id="ProtNLM"/>
    </source>
</evidence>
<feature type="transmembrane region" description="Helical" evidence="1">
    <location>
        <begin position="263"/>
        <end position="280"/>
    </location>
</feature>
<reference evidence="2" key="1">
    <citation type="submission" date="2016-01" db="EMBL/GenBank/DDBJ databases">
        <authorList>
            <person name="Peeters C."/>
        </authorList>
    </citation>
    <scope>NUCLEOTIDE SEQUENCE [LARGE SCALE GENOMIC DNA]</scope>
    <source>
        <strain evidence="2">LMG 29323</strain>
    </source>
</reference>
<evidence type="ECO:0000313" key="2">
    <source>
        <dbReference type="EMBL" id="SAK68549.1"/>
    </source>
</evidence>
<evidence type="ECO:0000313" key="3">
    <source>
        <dbReference type="Proteomes" id="UP000054911"/>
    </source>
</evidence>
<comment type="caution">
    <text evidence="2">The sequence shown here is derived from an EMBL/GenBank/DDBJ whole genome shotgun (WGS) entry which is preliminary data.</text>
</comment>
<protein>
    <recommendedName>
        <fullName evidence="4">Acyltransferase 3 domain-containing protein</fullName>
    </recommendedName>
</protein>
<keyword evidence="1" id="KW-0472">Membrane</keyword>
<accession>A0A158BEQ7</accession>
<feature type="transmembrane region" description="Helical" evidence="1">
    <location>
        <begin position="117"/>
        <end position="134"/>
    </location>
</feature>
<keyword evidence="1" id="KW-0812">Transmembrane</keyword>
<feature type="transmembrane region" description="Helical" evidence="1">
    <location>
        <begin position="146"/>
        <end position="163"/>
    </location>
</feature>
<dbReference type="Proteomes" id="UP000054911">
    <property type="component" value="Unassembled WGS sequence"/>
</dbReference>
<feature type="transmembrane region" description="Helical" evidence="1">
    <location>
        <begin position="7"/>
        <end position="26"/>
    </location>
</feature>
<feature type="transmembrane region" description="Helical" evidence="1">
    <location>
        <begin position="223"/>
        <end position="243"/>
    </location>
</feature>
<keyword evidence="1" id="KW-1133">Transmembrane helix</keyword>
<feature type="transmembrane region" description="Helical" evidence="1">
    <location>
        <begin position="46"/>
        <end position="65"/>
    </location>
</feature>
<dbReference type="AlphaFoldDB" id="A0A158BEQ7"/>
<name>A0A158BEQ7_9BURK</name>
<keyword evidence="3" id="KW-1185">Reference proteome</keyword>
<sequence>MVPTTACILVYAVLCKLLAACGFVAFDREITLSNLLLPQFSTSGPYPFTSPYWFIPNLFFVRVYFGAVHTRIYRLASSNAGCRSLLIEASFFTLYLSLSIAALLLSRDMYSGNAVSLTKIAGLHVAFAAFFYYLGFLTEKYRLQRYAASVLSLFVLYAVQQQLWATGIVLDFWMQVMKFEHPILPIVTSLTGIAFFFGISQMIAAHRGARVLAFIGEKGLPIVLHQLFGFFVLNLVLCGLGVLKPSDVAGQYFQWHTEKTWPLYVIFGISVPLLIDRYVVGKIRSGVSSIVAR</sequence>